<evidence type="ECO:0000313" key="1">
    <source>
        <dbReference type="EMBL" id="KAH9635595.1"/>
    </source>
</evidence>
<protein>
    <submittedName>
        <fullName evidence="1">Uncharacterized protein</fullName>
    </submittedName>
</protein>
<dbReference type="Proteomes" id="UP000814243">
    <property type="component" value="Unassembled WGS sequence"/>
</dbReference>
<accession>A0A922MFM5</accession>
<sequence length="107" mass="11458">MDETGLSTVPNRPPKVITTKGKRAVNKIASAERGINVTVVNAISASGNFVPPGFIFGRKRMKAELLDGGAPSGSIGMISDSSFINTDLFVDCLSHFRDHTKPIIICR</sequence>
<name>A0A922MFM5_SPOEX</name>
<reference evidence="1" key="1">
    <citation type="journal article" date="2021" name="G3 (Bethesda)">
        <title>Genome and transcriptome analysis of the beet armyworm Spodoptera exigua reveals targets for pest control. .</title>
        <authorList>
            <person name="Simon S."/>
            <person name="Breeschoten T."/>
            <person name="Jansen H.J."/>
            <person name="Dirks R.P."/>
            <person name="Schranz M.E."/>
            <person name="Ros V.I.D."/>
        </authorList>
    </citation>
    <scope>NUCLEOTIDE SEQUENCE</scope>
    <source>
        <strain evidence="1">TB_SE_WUR_2020</strain>
    </source>
</reference>
<proteinExistence type="predicted"/>
<gene>
    <name evidence="1" type="ORF">HF086_012264</name>
</gene>
<dbReference type="AlphaFoldDB" id="A0A922MFM5"/>
<dbReference type="EMBL" id="JACEFF010000542">
    <property type="protein sequence ID" value="KAH9635595.1"/>
    <property type="molecule type" value="Genomic_DNA"/>
</dbReference>
<evidence type="ECO:0000313" key="2">
    <source>
        <dbReference type="Proteomes" id="UP000814243"/>
    </source>
</evidence>
<comment type="caution">
    <text evidence="1">The sequence shown here is derived from an EMBL/GenBank/DDBJ whole genome shotgun (WGS) entry which is preliminary data.</text>
</comment>
<organism evidence="1 2">
    <name type="scientific">Spodoptera exigua</name>
    <name type="common">Beet armyworm</name>
    <name type="synonym">Noctua fulgens</name>
    <dbReference type="NCBI Taxonomy" id="7107"/>
    <lineage>
        <taxon>Eukaryota</taxon>
        <taxon>Metazoa</taxon>
        <taxon>Ecdysozoa</taxon>
        <taxon>Arthropoda</taxon>
        <taxon>Hexapoda</taxon>
        <taxon>Insecta</taxon>
        <taxon>Pterygota</taxon>
        <taxon>Neoptera</taxon>
        <taxon>Endopterygota</taxon>
        <taxon>Lepidoptera</taxon>
        <taxon>Glossata</taxon>
        <taxon>Ditrysia</taxon>
        <taxon>Noctuoidea</taxon>
        <taxon>Noctuidae</taxon>
        <taxon>Amphipyrinae</taxon>
        <taxon>Spodoptera</taxon>
    </lineage>
</organism>